<keyword evidence="10 13" id="KW-1133">Transmembrane helix</keyword>
<keyword evidence="7" id="KW-0479">Metal-binding</keyword>
<dbReference type="Proteomes" id="UP000647416">
    <property type="component" value="Unassembled WGS sequence"/>
</dbReference>
<evidence type="ECO:0000313" key="15">
    <source>
        <dbReference type="EMBL" id="MBC8595804.1"/>
    </source>
</evidence>
<dbReference type="AlphaFoldDB" id="A0A926FC94"/>
<evidence type="ECO:0000256" key="8">
    <source>
        <dbReference type="ARBA" id="ARBA00022801"/>
    </source>
</evidence>
<keyword evidence="6 13" id="KW-0812">Transmembrane</keyword>
<comment type="caution">
    <text evidence="15">The sequence shown here is derived from an EMBL/GenBank/DDBJ whole genome shotgun (WGS) entry which is preliminary data.</text>
</comment>
<dbReference type="PANTHER" id="PTHR35864">
    <property type="entry name" value="ZINC METALLOPROTEASE MJ0611-RELATED"/>
    <property type="match status" value="1"/>
</dbReference>
<accession>A0A926FC94</accession>
<dbReference type="PANTHER" id="PTHR35864:SF1">
    <property type="entry name" value="ZINC METALLOPROTEASE YWHC-RELATED"/>
    <property type="match status" value="1"/>
</dbReference>
<keyword evidence="16" id="KW-1185">Reference proteome</keyword>
<sequence>MGDPTAKYSGRLSLNPFVHFDLIGFLCMLFFHFGWARPVPINPDNFKNRRKGVILVSLAGPVSNLAMAIISAILLGIAGKFVGFAALFSNVTSLKGLNVLVVMLYYCIVINVGLMIFNLIPIPPLDGSRVLTEFLPGRIKYKFYQYERYSFLVLLLIIYTGILDPILNGLTSLIMQPILNLVNFI</sequence>
<dbReference type="GO" id="GO:0008237">
    <property type="term" value="F:metallopeptidase activity"/>
    <property type="evidence" value="ECO:0007669"/>
    <property type="project" value="UniProtKB-KW"/>
</dbReference>
<keyword evidence="4" id="KW-1003">Cell membrane</keyword>
<evidence type="ECO:0000256" key="12">
    <source>
        <dbReference type="ARBA" id="ARBA00023136"/>
    </source>
</evidence>
<evidence type="ECO:0000256" key="3">
    <source>
        <dbReference type="ARBA" id="ARBA00007931"/>
    </source>
</evidence>
<dbReference type="GO" id="GO:0006508">
    <property type="term" value="P:proteolysis"/>
    <property type="evidence" value="ECO:0007669"/>
    <property type="project" value="UniProtKB-KW"/>
</dbReference>
<reference evidence="15" key="1">
    <citation type="submission" date="2020-08" db="EMBL/GenBank/DDBJ databases">
        <title>Genome public.</title>
        <authorList>
            <person name="Liu C."/>
            <person name="Sun Q."/>
        </authorList>
    </citation>
    <scope>NUCLEOTIDE SEQUENCE</scope>
    <source>
        <strain evidence="15">NSJ-50</strain>
    </source>
</reference>
<keyword evidence="11" id="KW-0482">Metalloprotease</keyword>
<feature type="transmembrane region" description="Helical" evidence="13">
    <location>
        <begin position="97"/>
        <end position="120"/>
    </location>
</feature>
<keyword evidence="12 13" id="KW-0472">Membrane</keyword>
<evidence type="ECO:0000256" key="11">
    <source>
        <dbReference type="ARBA" id="ARBA00023049"/>
    </source>
</evidence>
<gene>
    <name evidence="15" type="ORF">H8706_02840</name>
</gene>
<dbReference type="InterPro" id="IPR008915">
    <property type="entry name" value="Peptidase_M50"/>
</dbReference>
<feature type="transmembrane region" description="Helical" evidence="13">
    <location>
        <begin position="149"/>
        <end position="167"/>
    </location>
</feature>
<dbReference type="GO" id="GO:0046872">
    <property type="term" value="F:metal ion binding"/>
    <property type="evidence" value="ECO:0007669"/>
    <property type="project" value="UniProtKB-KW"/>
</dbReference>
<keyword evidence="9" id="KW-0862">Zinc</keyword>
<evidence type="ECO:0000256" key="4">
    <source>
        <dbReference type="ARBA" id="ARBA00022475"/>
    </source>
</evidence>
<keyword evidence="5 15" id="KW-0645">Protease</keyword>
<evidence type="ECO:0000313" key="16">
    <source>
        <dbReference type="Proteomes" id="UP000647416"/>
    </source>
</evidence>
<dbReference type="Pfam" id="PF02163">
    <property type="entry name" value="Peptidase_M50"/>
    <property type="match status" value="1"/>
</dbReference>
<dbReference type="EMBL" id="JACRTE010000002">
    <property type="protein sequence ID" value="MBC8595804.1"/>
    <property type="molecule type" value="Genomic_DNA"/>
</dbReference>
<proteinExistence type="inferred from homology"/>
<evidence type="ECO:0000256" key="6">
    <source>
        <dbReference type="ARBA" id="ARBA00022692"/>
    </source>
</evidence>
<evidence type="ECO:0000256" key="10">
    <source>
        <dbReference type="ARBA" id="ARBA00022989"/>
    </source>
</evidence>
<protein>
    <submittedName>
        <fullName evidence="15">Site-2 protease family protein</fullName>
    </submittedName>
</protein>
<keyword evidence="8" id="KW-0378">Hydrolase</keyword>
<comment type="cofactor">
    <cofactor evidence="1">
        <name>Zn(2+)</name>
        <dbReference type="ChEBI" id="CHEBI:29105"/>
    </cofactor>
</comment>
<comment type="similarity">
    <text evidence="3">Belongs to the peptidase M50B family.</text>
</comment>
<name>A0A926FC94_9FIRM</name>
<feature type="domain" description="Peptidase M50" evidence="14">
    <location>
        <begin position="48"/>
        <end position="153"/>
    </location>
</feature>
<dbReference type="InterPro" id="IPR052348">
    <property type="entry name" value="Metallopeptidase_M50B"/>
</dbReference>
<dbReference type="CDD" id="cd06158">
    <property type="entry name" value="S2P-M50_like_1"/>
    <property type="match status" value="1"/>
</dbReference>
<evidence type="ECO:0000256" key="2">
    <source>
        <dbReference type="ARBA" id="ARBA00004651"/>
    </source>
</evidence>
<feature type="transmembrane region" description="Helical" evidence="13">
    <location>
        <begin position="52"/>
        <end position="77"/>
    </location>
</feature>
<dbReference type="InterPro" id="IPR044537">
    <property type="entry name" value="Rip2-like"/>
</dbReference>
<feature type="transmembrane region" description="Helical" evidence="13">
    <location>
        <begin position="12"/>
        <end position="31"/>
    </location>
</feature>
<dbReference type="GO" id="GO:0005886">
    <property type="term" value="C:plasma membrane"/>
    <property type="evidence" value="ECO:0007669"/>
    <property type="project" value="UniProtKB-SubCell"/>
</dbReference>
<evidence type="ECO:0000259" key="14">
    <source>
        <dbReference type="Pfam" id="PF02163"/>
    </source>
</evidence>
<evidence type="ECO:0000256" key="9">
    <source>
        <dbReference type="ARBA" id="ARBA00022833"/>
    </source>
</evidence>
<evidence type="ECO:0000256" key="13">
    <source>
        <dbReference type="SAM" id="Phobius"/>
    </source>
</evidence>
<organism evidence="15 16">
    <name type="scientific">Qingrenia yutianensis</name>
    <dbReference type="NCBI Taxonomy" id="2763676"/>
    <lineage>
        <taxon>Bacteria</taxon>
        <taxon>Bacillati</taxon>
        <taxon>Bacillota</taxon>
        <taxon>Clostridia</taxon>
        <taxon>Eubacteriales</taxon>
        <taxon>Oscillospiraceae</taxon>
        <taxon>Qingrenia</taxon>
    </lineage>
</organism>
<evidence type="ECO:0000256" key="7">
    <source>
        <dbReference type="ARBA" id="ARBA00022723"/>
    </source>
</evidence>
<comment type="subcellular location">
    <subcellularLocation>
        <location evidence="2">Cell membrane</location>
        <topology evidence="2">Multi-pass membrane protein</topology>
    </subcellularLocation>
</comment>
<evidence type="ECO:0000256" key="1">
    <source>
        <dbReference type="ARBA" id="ARBA00001947"/>
    </source>
</evidence>
<evidence type="ECO:0000256" key="5">
    <source>
        <dbReference type="ARBA" id="ARBA00022670"/>
    </source>
</evidence>